<accession>A0A402AG31</accession>
<feature type="transmembrane region" description="Helical" evidence="2">
    <location>
        <begin position="84"/>
        <end position="105"/>
    </location>
</feature>
<evidence type="ECO:0000256" key="1">
    <source>
        <dbReference type="SAM" id="MobiDB-lite"/>
    </source>
</evidence>
<comment type="caution">
    <text evidence="3">The sequence shown here is derived from an EMBL/GenBank/DDBJ whole genome shotgun (WGS) entry which is preliminary data.</text>
</comment>
<feature type="region of interest" description="Disordered" evidence="1">
    <location>
        <begin position="1"/>
        <end position="48"/>
    </location>
</feature>
<keyword evidence="2" id="KW-0812">Transmembrane</keyword>
<reference evidence="4" key="1">
    <citation type="submission" date="2018-12" db="EMBL/GenBank/DDBJ databases">
        <title>Tengunoibacter tsumagoiensis gen. nov., sp. nov., Dictyobacter kobayashii sp. nov., D. alpinus sp. nov., and D. joshuensis sp. nov. and description of Dictyobacteraceae fam. nov. within the order Ktedonobacterales isolated from Tengu-no-mugimeshi.</title>
        <authorList>
            <person name="Wang C.M."/>
            <person name="Zheng Y."/>
            <person name="Sakai Y."/>
            <person name="Toyoda A."/>
            <person name="Minakuchi Y."/>
            <person name="Abe K."/>
            <person name="Yokota A."/>
            <person name="Yabe S."/>
        </authorList>
    </citation>
    <scope>NUCLEOTIDE SEQUENCE [LARGE SCALE GENOMIC DNA]</scope>
    <source>
        <strain evidence="4">Uno11</strain>
    </source>
</reference>
<protein>
    <submittedName>
        <fullName evidence="3">Uncharacterized protein</fullName>
    </submittedName>
</protein>
<evidence type="ECO:0000313" key="4">
    <source>
        <dbReference type="Proteomes" id="UP000287188"/>
    </source>
</evidence>
<dbReference type="EMBL" id="BIFS01000001">
    <property type="protein sequence ID" value="GCE18071.1"/>
    <property type="molecule type" value="Genomic_DNA"/>
</dbReference>
<evidence type="ECO:0000313" key="3">
    <source>
        <dbReference type="EMBL" id="GCE18071.1"/>
    </source>
</evidence>
<dbReference type="OrthoDB" id="151224at2"/>
<organism evidence="3 4">
    <name type="scientific">Dictyobacter kobayashii</name>
    <dbReference type="NCBI Taxonomy" id="2014872"/>
    <lineage>
        <taxon>Bacteria</taxon>
        <taxon>Bacillati</taxon>
        <taxon>Chloroflexota</taxon>
        <taxon>Ktedonobacteria</taxon>
        <taxon>Ktedonobacterales</taxon>
        <taxon>Dictyobacteraceae</taxon>
        <taxon>Dictyobacter</taxon>
    </lineage>
</organism>
<keyword evidence="4" id="KW-1185">Reference proteome</keyword>
<evidence type="ECO:0000256" key="2">
    <source>
        <dbReference type="SAM" id="Phobius"/>
    </source>
</evidence>
<keyword evidence="2" id="KW-0472">Membrane</keyword>
<dbReference type="Proteomes" id="UP000287188">
    <property type="component" value="Unassembled WGS sequence"/>
</dbReference>
<proteinExistence type="predicted"/>
<sequence>MGKQQSAFDDSQEPHGSFEGQTDPTSPIDMDSYQQAQRERDGTHTPFYPEGHRGLLEIFSHRELVGEKLIPFRGPSPFMSVIKFIPPAIILLLLLFMLAGGGNLFKQMVQAKTTTTQQLMVDQPCNIVIYDAQGQVHVHGSTNDDGPVIVQSTKYDTSWSPQVNNMNVDAHVVDYGHTILINVEKQGGNSSTGGQGVDLDVAVPSFINVQVTADDGAVRIDGITGNMNVEASDSINAQNINSGNGRIVFRARDGGIDVDQLEGQVALSTYQGHIEVGSAYLTGSSRMRTQEGKIVFDGNVDSESDYSFETQSGAVDLSLPSNASFNLHIFAAHSAVDNEFGSNIVGPGPRAHIGITTTSGNVEINEDN</sequence>
<dbReference type="RefSeq" id="WP_126549666.1">
    <property type="nucleotide sequence ID" value="NZ_BIFS01000001.1"/>
</dbReference>
<name>A0A402AG31_9CHLR</name>
<dbReference type="AlphaFoldDB" id="A0A402AG31"/>
<gene>
    <name evidence="3" type="ORF">KDK_18710</name>
</gene>
<keyword evidence="2" id="KW-1133">Transmembrane helix</keyword>